<feature type="domain" description="Exodeoxyribonuclease X-like C-terminal" evidence="2">
    <location>
        <begin position="10"/>
        <end position="39"/>
    </location>
</feature>
<comment type="caution">
    <text evidence="3">The sequence shown here is derived from an EMBL/GenBank/DDBJ whole genome shotgun (WGS) entry which is preliminary data.</text>
</comment>
<evidence type="ECO:0000259" key="2">
    <source>
        <dbReference type="Pfam" id="PF20600"/>
    </source>
</evidence>
<feature type="compositionally biased region" description="Basic and acidic residues" evidence="1">
    <location>
        <begin position="135"/>
        <end position="146"/>
    </location>
</feature>
<dbReference type="EMBL" id="PQVF01000001">
    <property type="protein sequence ID" value="POY39108.1"/>
    <property type="molecule type" value="Genomic_DNA"/>
</dbReference>
<organism evidence="3 4">
    <name type="scientific">Solitalea longa</name>
    <dbReference type="NCBI Taxonomy" id="2079460"/>
    <lineage>
        <taxon>Bacteria</taxon>
        <taxon>Pseudomonadati</taxon>
        <taxon>Bacteroidota</taxon>
        <taxon>Sphingobacteriia</taxon>
        <taxon>Sphingobacteriales</taxon>
        <taxon>Sphingobacteriaceae</taxon>
        <taxon>Solitalea</taxon>
    </lineage>
</organism>
<feature type="compositionally biased region" description="Acidic residues" evidence="1">
    <location>
        <begin position="147"/>
        <end position="182"/>
    </location>
</feature>
<protein>
    <recommendedName>
        <fullName evidence="2">Exodeoxyribonuclease X-like C-terminal domain-containing protein</fullName>
    </recommendedName>
</protein>
<dbReference type="AlphaFoldDB" id="A0A2S5A950"/>
<evidence type="ECO:0000313" key="3">
    <source>
        <dbReference type="EMBL" id="POY39108.1"/>
    </source>
</evidence>
<evidence type="ECO:0000256" key="1">
    <source>
        <dbReference type="SAM" id="MobiDB-lite"/>
    </source>
</evidence>
<reference evidence="3 4" key="1">
    <citation type="submission" date="2018-01" db="EMBL/GenBank/DDBJ databases">
        <authorList>
            <person name="Gaut B.S."/>
            <person name="Morton B.R."/>
            <person name="Clegg M.T."/>
            <person name="Duvall M.R."/>
        </authorList>
    </citation>
    <scope>NUCLEOTIDE SEQUENCE [LARGE SCALE GENOMIC DNA]</scope>
    <source>
        <strain evidence="3 4">HR-AV</strain>
    </source>
</reference>
<name>A0A2S5A950_9SPHI</name>
<accession>A0A2S5A950</accession>
<sequence>MKFYDLETEFNFGKYQGKTLQEIAKIDPEYLNTCALNEQDFFITAPVIEDLQGINPAINFSAPAIQSLIDKHNQWKTEMGIEDEDDEETYAYFDEQAWKDEFGLPEDDEAEDILSLEAASLAAEVTGEFPTMANGKDDKNAEKIADNDFEEEDDSLEEFPFEKFDEDVEDWDGEYDKEDEWN</sequence>
<keyword evidence="4" id="KW-1185">Reference proteome</keyword>
<dbReference type="OrthoDB" id="1360959at2"/>
<dbReference type="Pfam" id="PF20600">
    <property type="entry name" value="ExoX-like_C"/>
    <property type="match status" value="1"/>
</dbReference>
<evidence type="ECO:0000313" key="4">
    <source>
        <dbReference type="Proteomes" id="UP000236893"/>
    </source>
</evidence>
<dbReference type="RefSeq" id="WP_103787211.1">
    <property type="nucleotide sequence ID" value="NZ_PQVF01000001.1"/>
</dbReference>
<dbReference type="Proteomes" id="UP000236893">
    <property type="component" value="Unassembled WGS sequence"/>
</dbReference>
<proteinExistence type="predicted"/>
<gene>
    <name evidence="3" type="ORF">C3K47_01020</name>
</gene>
<feature type="region of interest" description="Disordered" evidence="1">
    <location>
        <begin position="130"/>
        <end position="182"/>
    </location>
</feature>
<dbReference type="InterPro" id="IPR046768">
    <property type="entry name" value="ExoX-like_C"/>
</dbReference>